<keyword evidence="14" id="KW-1185">Reference proteome</keyword>
<dbReference type="Pfam" id="PF02749">
    <property type="entry name" value="QRPTase_N"/>
    <property type="match status" value="1"/>
</dbReference>
<keyword evidence="5" id="KW-0662">Pyridine nucleotide biosynthesis</keyword>
<evidence type="ECO:0000256" key="6">
    <source>
        <dbReference type="ARBA" id="ARBA00022676"/>
    </source>
</evidence>
<gene>
    <name evidence="13" type="primary">nadC</name>
    <name evidence="13" type="ORF">I5776_07510</name>
</gene>
<evidence type="ECO:0000256" key="1">
    <source>
        <dbReference type="ARBA" id="ARBA00003237"/>
    </source>
</evidence>
<keyword evidence="6 10" id="KW-0328">Glycosyltransferase</keyword>
<evidence type="ECO:0000259" key="11">
    <source>
        <dbReference type="Pfam" id="PF01729"/>
    </source>
</evidence>
<comment type="pathway">
    <text evidence="2">Cofactor biosynthesis; NAD(+) biosynthesis; nicotinate D-ribonucleotide from quinolinate: step 1/1.</text>
</comment>
<evidence type="ECO:0000256" key="2">
    <source>
        <dbReference type="ARBA" id="ARBA00004893"/>
    </source>
</evidence>
<dbReference type="EMBL" id="CP065425">
    <property type="protein sequence ID" value="QQZ10735.1"/>
    <property type="molecule type" value="Genomic_DNA"/>
</dbReference>
<accession>A0ABX7E662</accession>
<dbReference type="CDD" id="cd01572">
    <property type="entry name" value="QPRTase"/>
    <property type="match status" value="1"/>
</dbReference>
<dbReference type="PIRSF" id="PIRSF006250">
    <property type="entry name" value="NadC_ModD"/>
    <property type="match status" value="1"/>
</dbReference>
<evidence type="ECO:0000256" key="7">
    <source>
        <dbReference type="ARBA" id="ARBA00022679"/>
    </source>
</evidence>
<proteinExistence type="inferred from homology"/>
<dbReference type="PANTHER" id="PTHR32179:SF3">
    <property type="entry name" value="NICOTINATE-NUCLEOTIDE PYROPHOSPHORYLASE [CARBOXYLATING]"/>
    <property type="match status" value="1"/>
</dbReference>
<evidence type="ECO:0000256" key="4">
    <source>
        <dbReference type="ARBA" id="ARBA00011944"/>
    </source>
</evidence>
<dbReference type="InterPro" id="IPR037128">
    <property type="entry name" value="Quinolinate_PRibosylTase_N_sf"/>
</dbReference>
<dbReference type="NCBIfam" id="TIGR00078">
    <property type="entry name" value="nadC"/>
    <property type="match status" value="1"/>
</dbReference>
<comment type="catalytic activity">
    <reaction evidence="9">
        <text>nicotinate beta-D-ribonucleotide + CO2 + diphosphate = quinolinate + 5-phospho-alpha-D-ribose 1-diphosphate + 2 H(+)</text>
        <dbReference type="Rhea" id="RHEA:12733"/>
        <dbReference type="ChEBI" id="CHEBI:15378"/>
        <dbReference type="ChEBI" id="CHEBI:16526"/>
        <dbReference type="ChEBI" id="CHEBI:29959"/>
        <dbReference type="ChEBI" id="CHEBI:33019"/>
        <dbReference type="ChEBI" id="CHEBI:57502"/>
        <dbReference type="ChEBI" id="CHEBI:58017"/>
        <dbReference type="EC" id="2.4.2.19"/>
    </reaction>
</comment>
<dbReference type="InterPro" id="IPR002638">
    <property type="entry name" value="Quinolinate_PRibosylTrfase_C"/>
</dbReference>
<dbReference type="PANTHER" id="PTHR32179">
    <property type="entry name" value="NICOTINATE-NUCLEOTIDE PYROPHOSPHORYLASE [CARBOXYLATING]"/>
    <property type="match status" value="1"/>
</dbReference>
<dbReference type="InterPro" id="IPR027277">
    <property type="entry name" value="NadC/ModD"/>
</dbReference>
<dbReference type="Gene3D" id="3.20.20.70">
    <property type="entry name" value="Aldolase class I"/>
    <property type="match status" value="1"/>
</dbReference>
<protein>
    <recommendedName>
        <fullName evidence="4">nicotinate-nucleotide diphosphorylase (carboxylating)</fullName>
        <ecNumber evidence="4">2.4.2.19</ecNumber>
    </recommendedName>
    <alternativeName>
        <fullName evidence="8">Quinolinate phosphoribosyltransferase [decarboxylating]</fullName>
    </alternativeName>
</protein>
<evidence type="ECO:0000313" key="13">
    <source>
        <dbReference type="EMBL" id="QQZ10735.1"/>
    </source>
</evidence>
<dbReference type="Pfam" id="PF01729">
    <property type="entry name" value="QRPTase_C"/>
    <property type="match status" value="1"/>
</dbReference>
<dbReference type="Proteomes" id="UP000595691">
    <property type="component" value="Chromosome"/>
</dbReference>
<dbReference type="SUPFAM" id="SSF51690">
    <property type="entry name" value="Nicotinate/Quinolinate PRTase C-terminal domain-like"/>
    <property type="match status" value="1"/>
</dbReference>
<evidence type="ECO:0000256" key="5">
    <source>
        <dbReference type="ARBA" id="ARBA00022642"/>
    </source>
</evidence>
<comment type="function">
    <text evidence="1">Involved in the catabolism of quinolinic acid (QA).</text>
</comment>
<dbReference type="EC" id="2.4.2.19" evidence="4"/>
<keyword evidence="7 10" id="KW-0808">Transferase</keyword>
<dbReference type="InterPro" id="IPR022412">
    <property type="entry name" value="Quinolinate_PRibosylTrfase_N"/>
</dbReference>
<reference evidence="13 14" key="1">
    <citation type="submission" date="2020-11" db="EMBL/GenBank/DDBJ databases">
        <title>Taxonomic evaluation of the Bacillus sporothermodurans group of bacteria based on whole genome sequences.</title>
        <authorList>
            <person name="Fiedler G."/>
            <person name="Herbstmann A.-D."/>
            <person name="Doll E."/>
            <person name="Wenning M."/>
            <person name="Brinks E."/>
            <person name="Kabisch J."/>
            <person name="Breitenwieser F."/>
            <person name="Lappann M."/>
            <person name="Boehnlein C."/>
            <person name="Franz C."/>
        </authorList>
    </citation>
    <scope>NUCLEOTIDE SEQUENCE [LARGE SCALE GENOMIC DNA]</scope>
    <source>
        <strain evidence="13 14">JCM 19841</strain>
    </source>
</reference>
<organism evidence="13 14">
    <name type="scientific">Heyndrickxia vini</name>
    <dbReference type="NCBI Taxonomy" id="1476025"/>
    <lineage>
        <taxon>Bacteria</taxon>
        <taxon>Bacillati</taxon>
        <taxon>Bacillota</taxon>
        <taxon>Bacilli</taxon>
        <taxon>Bacillales</taxon>
        <taxon>Bacillaceae</taxon>
        <taxon>Heyndrickxia</taxon>
    </lineage>
</organism>
<sequence length="281" mass="30993">MNTVKLRSMLKDFYNEDIGDRDITSESLFSSVEIGELTFITKQSGVFCGEDIIREGYRTIDSTVEVNIIKNDGSFVDAGDIIAIARGSVQNILKGERVILNLIQRMSGIATLTANAMKCIKGTGTRVCDTRKTMPGIRMLDKYAVVTGGGVNHRNGLYDAVMIKDNHISFAGSIENAIRKVREKIGHTVKIEVEIESKEQLIEAVEHKADIIMFDNCTPDQIKNWLSLVPDWIATEASGNITLDNLLSYANTGVQYISLGCLTHSVSAFDISARVKINNEI</sequence>
<evidence type="ECO:0000256" key="10">
    <source>
        <dbReference type="PIRNR" id="PIRNR006250"/>
    </source>
</evidence>
<dbReference type="InterPro" id="IPR013785">
    <property type="entry name" value="Aldolase_TIM"/>
</dbReference>
<dbReference type="InterPro" id="IPR036068">
    <property type="entry name" value="Nicotinate_pribotase-like_C"/>
</dbReference>
<evidence type="ECO:0000259" key="12">
    <source>
        <dbReference type="Pfam" id="PF02749"/>
    </source>
</evidence>
<feature type="domain" description="Quinolinate phosphoribosyl transferase N-terminal" evidence="12">
    <location>
        <begin position="22"/>
        <end position="107"/>
    </location>
</feature>
<evidence type="ECO:0000256" key="8">
    <source>
        <dbReference type="ARBA" id="ARBA00033102"/>
    </source>
</evidence>
<evidence type="ECO:0000256" key="9">
    <source>
        <dbReference type="ARBA" id="ARBA00047445"/>
    </source>
</evidence>
<name>A0ABX7E662_9BACI</name>
<dbReference type="RefSeq" id="WP_202779915.1">
    <property type="nucleotide sequence ID" value="NZ_CP065425.1"/>
</dbReference>
<evidence type="ECO:0000256" key="3">
    <source>
        <dbReference type="ARBA" id="ARBA00009400"/>
    </source>
</evidence>
<evidence type="ECO:0000313" key="14">
    <source>
        <dbReference type="Proteomes" id="UP000595691"/>
    </source>
</evidence>
<dbReference type="Gene3D" id="3.90.1170.20">
    <property type="entry name" value="Quinolinate phosphoribosyl transferase, N-terminal domain"/>
    <property type="match status" value="1"/>
</dbReference>
<dbReference type="SUPFAM" id="SSF54675">
    <property type="entry name" value="Nicotinate/Quinolinate PRTase N-terminal domain-like"/>
    <property type="match status" value="1"/>
</dbReference>
<feature type="domain" description="Quinolinate phosphoribosyl transferase C-terminal" evidence="11">
    <location>
        <begin position="109"/>
        <end position="272"/>
    </location>
</feature>
<comment type="similarity">
    <text evidence="3 10">Belongs to the NadC/ModD family.</text>
</comment>
<dbReference type="InterPro" id="IPR004393">
    <property type="entry name" value="NadC"/>
</dbReference>